<proteinExistence type="predicted"/>
<accession>A0A3E3HVQ3</accession>
<dbReference type="Proteomes" id="UP000260812">
    <property type="component" value="Unassembled WGS sequence"/>
</dbReference>
<dbReference type="GeneID" id="97990469"/>
<keyword evidence="3" id="KW-1185">Reference proteome</keyword>
<dbReference type="EMBL" id="QVLV01000035">
    <property type="protein sequence ID" value="RGE55872.1"/>
    <property type="molecule type" value="Genomic_DNA"/>
</dbReference>
<comment type="caution">
    <text evidence="1">The sequence shown here is derived from an EMBL/GenBank/DDBJ whole genome shotgun (WGS) entry which is preliminary data.</text>
</comment>
<reference evidence="3 4" key="1">
    <citation type="submission" date="2018-08" db="EMBL/GenBank/DDBJ databases">
        <title>A genome reference for cultivated species of the human gut microbiota.</title>
        <authorList>
            <person name="Zou Y."/>
            <person name="Xue W."/>
            <person name="Luo G."/>
        </authorList>
    </citation>
    <scope>NUCLEOTIDE SEQUENCE [LARGE SCALE GENOMIC DNA]</scope>
    <source>
        <strain evidence="2 4">AF26-4BH</strain>
        <strain evidence="1 3">TF05-5AC</strain>
    </source>
</reference>
<evidence type="ECO:0000313" key="1">
    <source>
        <dbReference type="EMBL" id="RGE55872.1"/>
    </source>
</evidence>
<evidence type="ECO:0000313" key="3">
    <source>
        <dbReference type="Proteomes" id="UP000260812"/>
    </source>
</evidence>
<evidence type="ECO:0008006" key="5">
    <source>
        <dbReference type="Google" id="ProtNLM"/>
    </source>
</evidence>
<dbReference type="EMBL" id="QVLU01000030">
    <property type="protein sequence ID" value="RGE66223.1"/>
    <property type="molecule type" value="Genomic_DNA"/>
</dbReference>
<dbReference type="RefSeq" id="WP_117531464.1">
    <property type="nucleotide sequence ID" value="NZ_JBKUNB010000001.1"/>
</dbReference>
<organism evidence="1 3">
    <name type="scientific">Eisenbergiella massiliensis</name>
    <dbReference type="NCBI Taxonomy" id="1720294"/>
    <lineage>
        <taxon>Bacteria</taxon>
        <taxon>Bacillati</taxon>
        <taxon>Bacillota</taxon>
        <taxon>Clostridia</taxon>
        <taxon>Lachnospirales</taxon>
        <taxon>Lachnospiraceae</taxon>
        <taxon>Eisenbergiella</taxon>
    </lineage>
</organism>
<sequence>MNALLTEYDEEKVMKSLSKEFYEDGYEDGREAGLAEGLAEGIHAFVSYNLEVGKPGEQIVSEMIKIFSLSKAQAEKYIQQ</sequence>
<protein>
    <recommendedName>
        <fullName evidence="5">Flagellar assembly protein H</fullName>
    </recommendedName>
</protein>
<evidence type="ECO:0000313" key="4">
    <source>
        <dbReference type="Proteomes" id="UP000261166"/>
    </source>
</evidence>
<evidence type="ECO:0000313" key="2">
    <source>
        <dbReference type="EMBL" id="RGE66223.1"/>
    </source>
</evidence>
<dbReference type="AlphaFoldDB" id="A0A3E3HVQ3"/>
<dbReference type="Proteomes" id="UP000261166">
    <property type="component" value="Unassembled WGS sequence"/>
</dbReference>
<gene>
    <name evidence="2" type="ORF">DWY69_24430</name>
    <name evidence="1" type="ORF">DXC51_27360</name>
</gene>
<name>A0A3E3HVQ3_9FIRM</name>